<protein>
    <submittedName>
        <fullName evidence="1">Uncharacterized protein</fullName>
    </submittedName>
</protein>
<sequence length="134" mass="15000">METGIGASADSSPNLPLLVHDGEPNVPDGARLNQLGYKQELSRSLSYGDCKFFGDVLHHIGAHGAHHDVRYRIGLRWARYDCVRMAHRGRFNHDGGSGDGGDLFCLSYFRRPIFWSAMLCGNVWGPMASWFTCW</sequence>
<dbReference type="Proteomes" id="UP000436088">
    <property type="component" value="Unassembled WGS sequence"/>
</dbReference>
<organism evidence="1 2">
    <name type="scientific">Hibiscus syriacus</name>
    <name type="common">Rose of Sharon</name>
    <dbReference type="NCBI Taxonomy" id="106335"/>
    <lineage>
        <taxon>Eukaryota</taxon>
        <taxon>Viridiplantae</taxon>
        <taxon>Streptophyta</taxon>
        <taxon>Embryophyta</taxon>
        <taxon>Tracheophyta</taxon>
        <taxon>Spermatophyta</taxon>
        <taxon>Magnoliopsida</taxon>
        <taxon>eudicotyledons</taxon>
        <taxon>Gunneridae</taxon>
        <taxon>Pentapetalae</taxon>
        <taxon>rosids</taxon>
        <taxon>malvids</taxon>
        <taxon>Malvales</taxon>
        <taxon>Malvaceae</taxon>
        <taxon>Malvoideae</taxon>
        <taxon>Hibiscus</taxon>
    </lineage>
</organism>
<reference evidence="1" key="1">
    <citation type="submission" date="2019-09" db="EMBL/GenBank/DDBJ databases">
        <title>Draft genome information of white flower Hibiscus syriacus.</title>
        <authorList>
            <person name="Kim Y.-M."/>
        </authorList>
    </citation>
    <scope>NUCLEOTIDE SEQUENCE [LARGE SCALE GENOMIC DNA]</scope>
    <source>
        <strain evidence="1">YM2019G1</strain>
    </source>
</reference>
<comment type="caution">
    <text evidence="1">The sequence shown here is derived from an EMBL/GenBank/DDBJ whole genome shotgun (WGS) entry which is preliminary data.</text>
</comment>
<dbReference type="EMBL" id="VEPZ02000908">
    <property type="protein sequence ID" value="KAE8711807.1"/>
    <property type="molecule type" value="Genomic_DNA"/>
</dbReference>
<name>A0A6A3B7Q1_HIBSY</name>
<proteinExistence type="predicted"/>
<keyword evidence="2" id="KW-1185">Reference proteome</keyword>
<evidence type="ECO:0000313" key="2">
    <source>
        <dbReference type="Proteomes" id="UP000436088"/>
    </source>
</evidence>
<accession>A0A6A3B7Q1</accession>
<evidence type="ECO:0000313" key="1">
    <source>
        <dbReference type="EMBL" id="KAE8711807.1"/>
    </source>
</evidence>
<dbReference type="AlphaFoldDB" id="A0A6A3B7Q1"/>
<gene>
    <name evidence="1" type="ORF">F3Y22_tig00110279pilonHSYRG00209</name>
</gene>